<feature type="transmembrane region" description="Helical" evidence="1">
    <location>
        <begin position="355"/>
        <end position="374"/>
    </location>
</feature>
<name>A0A8G2CJV8_ACIRU</name>
<feature type="transmembrane region" description="Helical" evidence="1">
    <location>
        <begin position="291"/>
        <end position="309"/>
    </location>
</feature>
<keyword evidence="1" id="KW-0812">Transmembrane</keyword>
<dbReference type="PANTHER" id="PTHR31610:SF0">
    <property type="entry name" value="SLC26A_SULP TRANSPORTER DOMAIN-CONTAINING PROTEIN"/>
    <property type="match status" value="1"/>
</dbReference>
<evidence type="ECO:0000313" key="2">
    <source>
        <dbReference type="EMBL" id="SIQ62214.1"/>
    </source>
</evidence>
<feature type="transmembrane region" description="Helical" evidence="1">
    <location>
        <begin position="329"/>
        <end position="350"/>
    </location>
</feature>
<keyword evidence="1" id="KW-0472">Membrane</keyword>
<feature type="transmembrane region" description="Helical" evidence="1">
    <location>
        <begin position="120"/>
        <end position="138"/>
    </location>
</feature>
<feature type="transmembrane region" description="Helical" evidence="1">
    <location>
        <begin position="481"/>
        <end position="503"/>
    </location>
</feature>
<feature type="transmembrane region" description="Helical" evidence="1">
    <location>
        <begin position="92"/>
        <end position="108"/>
    </location>
</feature>
<feature type="transmembrane region" description="Helical" evidence="1">
    <location>
        <begin position="253"/>
        <end position="270"/>
    </location>
</feature>
<dbReference type="OrthoDB" id="3320984at2"/>
<comment type="caution">
    <text evidence="2">The sequence shown here is derived from an EMBL/GenBank/DDBJ whole genome shotgun (WGS) entry which is preliminary data.</text>
</comment>
<feature type="transmembrane region" description="Helical" evidence="1">
    <location>
        <begin position="170"/>
        <end position="190"/>
    </location>
</feature>
<feature type="transmembrane region" description="Helical" evidence="1">
    <location>
        <begin position="53"/>
        <end position="72"/>
    </location>
</feature>
<dbReference type="AlphaFoldDB" id="A0A8G2CJV8"/>
<feature type="transmembrane region" description="Helical" evidence="1">
    <location>
        <begin position="459"/>
        <end position="475"/>
    </location>
</feature>
<dbReference type="EMBL" id="FTNE01000007">
    <property type="protein sequence ID" value="SIQ62214.1"/>
    <property type="molecule type" value="Genomic_DNA"/>
</dbReference>
<evidence type="ECO:0000256" key="1">
    <source>
        <dbReference type="SAM" id="Phobius"/>
    </source>
</evidence>
<dbReference type="RefSeq" id="WP_029310997.1">
    <property type="nucleotide sequence ID" value="NZ_FTNE01000007.1"/>
</dbReference>
<evidence type="ECO:0000313" key="3">
    <source>
        <dbReference type="Proteomes" id="UP000186308"/>
    </source>
</evidence>
<feature type="transmembrane region" description="Helical" evidence="1">
    <location>
        <begin position="20"/>
        <end position="41"/>
    </location>
</feature>
<sequence>MRTRTDQIALWVGGDWNGFFGLFTNVLLNVIVLTGLCLGVVHLPGNVVFGRILPALGIALPLGNLFYAYLAWNLSKSSGRSDVTAMPYGPSVPHMFIVVFVIMLPTWLKTHDPIAAWEAGLAWAFIIGVIVTIGAFVGPTIRKYTPRAAMLGALAGISIAFIAMRPAFQFFEVPWLGFLSFGIILLSWTAKVRMPFGLPGGLVAVLVGTVLAWAGEFTGLSHVMHPAAVGAALGEFGLHLPVASGHFIKGLDAIGPLLVTAIPLGIYNFTEGMSNVESAAAAGDEYDLRKILLADGIGAMLGAVLGSPFPPAVYIGHPGWKAVGGRIGYSLATGVVVSGVCFLGLTALLLAVVPLVAILPILLYIGLVIGAQAFEATPPRHAPAVILALLPNVANWAQSQIDGALHAAGTTAAAVGFTKLEGAGVIYRGLELFGGGGTLAGLVLGAIAVFIIDRKFEAAAIYAGIGAVLAFFGFINGTQLAFGNSAPVALGYAILGGMLILLWRRAPARVAVPGEGMVESV</sequence>
<accession>A0A8G2CJV8</accession>
<keyword evidence="3" id="KW-1185">Reference proteome</keyword>
<gene>
    <name evidence="2" type="ORF">SAMN05421828_10726</name>
</gene>
<proteinExistence type="predicted"/>
<reference evidence="2 3" key="1">
    <citation type="submission" date="2017-01" db="EMBL/GenBank/DDBJ databases">
        <authorList>
            <person name="Varghese N."/>
            <person name="Submissions S."/>
        </authorList>
    </citation>
    <scope>NUCLEOTIDE SEQUENCE [LARGE SCALE GENOMIC DNA]</scope>
    <source>
        <strain evidence="2 3">ATCC 35905</strain>
    </source>
</reference>
<feature type="transmembrane region" description="Helical" evidence="1">
    <location>
        <begin position="144"/>
        <end position="163"/>
    </location>
</feature>
<keyword evidence="1" id="KW-1133">Transmembrane helix</keyword>
<organism evidence="2 3">
    <name type="scientific">Acidiphilium rubrum</name>
    <dbReference type="NCBI Taxonomy" id="526"/>
    <lineage>
        <taxon>Bacteria</taxon>
        <taxon>Pseudomonadati</taxon>
        <taxon>Pseudomonadota</taxon>
        <taxon>Alphaproteobacteria</taxon>
        <taxon>Acetobacterales</taxon>
        <taxon>Acidocellaceae</taxon>
        <taxon>Acidiphilium</taxon>
    </lineage>
</organism>
<protein>
    <submittedName>
        <fullName evidence="2">Putative MFS transporter, AGZA family, xanthine/uracil permease</fullName>
    </submittedName>
</protein>
<dbReference type="PANTHER" id="PTHR31610">
    <property type="entry name" value="SLR0360 PROTEIN"/>
    <property type="match status" value="1"/>
</dbReference>
<feature type="transmembrane region" description="Helical" evidence="1">
    <location>
        <begin position="196"/>
        <end position="215"/>
    </location>
</feature>
<dbReference type="Proteomes" id="UP000186308">
    <property type="component" value="Unassembled WGS sequence"/>
</dbReference>
<feature type="transmembrane region" description="Helical" evidence="1">
    <location>
        <begin position="432"/>
        <end position="452"/>
    </location>
</feature>